<evidence type="ECO:0000313" key="1">
    <source>
        <dbReference type="EMBL" id="GAA6168718.1"/>
    </source>
</evidence>
<name>A0ABQ0AAP1_9GAMM</name>
<accession>A0ABQ0AAP1</accession>
<protein>
    <submittedName>
        <fullName evidence="1">Uncharacterized protein</fullName>
    </submittedName>
</protein>
<organism evidence="1 2">
    <name type="scientific">Sessilibacter corallicola</name>
    <dbReference type="NCBI Taxonomy" id="2904075"/>
    <lineage>
        <taxon>Bacteria</taxon>
        <taxon>Pseudomonadati</taxon>
        <taxon>Pseudomonadota</taxon>
        <taxon>Gammaproteobacteria</taxon>
        <taxon>Cellvibrionales</taxon>
        <taxon>Cellvibrionaceae</taxon>
        <taxon>Sessilibacter</taxon>
    </lineage>
</organism>
<proteinExistence type="predicted"/>
<dbReference type="EMBL" id="BAABWN010000008">
    <property type="protein sequence ID" value="GAA6168718.1"/>
    <property type="molecule type" value="Genomic_DNA"/>
</dbReference>
<reference evidence="1 2" key="1">
    <citation type="submission" date="2024-04" db="EMBL/GenBank/DDBJ databases">
        <title>Draft genome sequence of Sessilibacter corallicola NBRC 116591.</title>
        <authorList>
            <person name="Miyakawa T."/>
            <person name="Kusuya Y."/>
            <person name="Miura T."/>
        </authorList>
    </citation>
    <scope>NUCLEOTIDE SEQUENCE [LARGE SCALE GENOMIC DNA]</scope>
    <source>
        <strain evidence="1 2">KU-00831-HH</strain>
    </source>
</reference>
<keyword evidence="2" id="KW-1185">Reference proteome</keyword>
<sequence length="79" mass="8645">MTLVGDAARLLAPLISIHSIEIESRIQEHKSSRPGAKNARSIQDYRASVEQNIGKSTGEFYQGSFDDSPNGLELVSDIK</sequence>
<comment type="caution">
    <text evidence="1">The sequence shown here is derived from an EMBL/GenBank/DDBJ whole genome shotgun (WGS) entry which is preliminary data.</text>
</comment>
<dbReference type="Proteomes" id="UP001465153">
    <property type="component" value="Unassembled WGS sequence"/>
</dbReference>
<gene>
    <name evidence="1" type="ORF">NBRC116591_25290</name>
</gene>
<evidence type="ECO:0000313" key="2">
    <source>
        <dbReference type="Proteomes" id="UP001465153"/>
    </source>
</evidence>